<sequence length="294" mass="33063">MSKVTVVDEWIKTEDGNDIFTKTWKAISAPIATLVLIHGFGEHVARYDRMCSYFASQGIECYAYDQRGWGETGKRSGQFGNNQGYDTALEDVNNAVIKMKRENIPLFLMGHSMGGGIILNYLSRSDKYKGVKLIDGSIASSPLVTLSMPIPAPKYYGLRMISNLLPNFTIQAGVDPKGISHDPEEVNKFRQDPLVHDYATLNTLKSMIDAGSDILKSRAQLIECPILYSHGDADPINSHTSCVKACELTRSKDKEMKSWAGLYHELHNETFSERQQILNYYLDWIKNRCPAIKQ</sequence>
<proteinExistence type="predicted"/>
<gene>
    <name evidence="2" type="ORF">RO3G_01082</name>
</gene>
<dbReference type="InterPro" id="IPR029058">
    <property type="entry name" value="AB_hydrolase_fold"/>
</dbReference>
<accession>I1BJJ8</accession>
<dbReference type="Pfam" id="PF12146">
    <property type="entry name" value="Hydrolase_4"/>
    <property type="match status" value="1"/>
</dbReference>
<organism evidence="2 3">
    <name type="scientific">Rhizopus delemar (strain RA 99-880 / ATCC MYA-4621 / FGSC 9543 / NRRL 43880)</name>
    <name type="common">Mucormycosis agent</name>
    <name type="synonym">Rhizopus arrhizus var. delemar</name>
    <dbReference type="NCBI Taxonomy" id="246409"/>
    <lineage>
        <taxon>Eukaryota</taxon>
        <taxon>Fungi</taxon>
        <taxon>Fungi incertae sedis</taxon>
        <taxon>Mucoromycota</taxon>
        <taxon>Mucoromycotina</taxon>
        <taxon>Mucoromycetes</taxon>
        <taxon>Mucorales</taxon>
        <taxon>Mucorineae</taxon>
        <taxon>Rhizopodaceae</taxon>
        <taxon>Rhizopus</taxon>
    </lineage>
</organism>
<name>I1BJJ8_RHIO9</name>
<dbReference type="OrthoDB" id="10249433at2759"/>
<dbReference type="RefSeq" id="XP_067511774.1">
    <property type="nucleotide sequence ID" value="XM_067655673.1"/>
</dbReference>
<dbReference type="Proteomes" id="UP000009138">
    <property type="component" value="Unassembled WGS sequence"/>
</dbReference>
<dbReference type="SUPFAM" id="SSF53474">
    <property type="entry name" value="alpha/beta-Hydrolases"/>
    <property type="match status" value="1"/>
</dbReference>
<dbReference type="InterPro" id="IPR051044">
    <property type="entry name" value="MAG_DAG_Lipase"/>
</dbReference>
<reference evidence="2 3" key="1">
    <citation type="journal article" date="2009" name="PLoS Genet.">
        <title>Genomic analysis of the basal lineage fungus Rhizopus oryzae reveals a whole-genome duplication.</title>
        <authorList>
            <person name="Ma L.-J."/>
            <person name="Ibrahim A.S."/>
            <person name="Skory C."/>
            <person name="Grabherr M.G."/>
            <person name="Burger G."/>
            <person name="Butler M."/>
            <person name="Elias M."/>
            <person name="Idnurm A."/>
            <person name="Lang B.F."/>
            <person name="Sone T."/>
            <person name="Abe A."/>
            <person name="Calvo S.E."/>
            <person name="Corrochano L.M."/>
            <person name="Engels R."/>
            <person name="Fu J."/>
            <person name="Hansberg W."/>
            <person name="Kim J.-M."/>
            <person name="Kodira C.D."/>
            <person name="Koehrsen M.J."/>
            <person name="Liu B."/>
            <person name="Miranda-Saavedra D."/>
            <person name="O'Leary S."/>
            <person name="Ortiz-Castellanos L."/>
            <person name="Poulter R."/>
            <person name="Rodriguez-Romero J."/>
            <person name="Ruiz-Herrera J."/>
            <person name="Shen Y.-Q."/>
            <person name="Zeng Q."/>
            <person name="Galagan J."/>
            <person name="Birren B.W."/>
            <person name="Cuomo C.A."/>
            <person name="Wickes B.L."/>
        </authorList>
    </citation>
    <scope>NUCLEOTIDE SEQUENCE [LARGE SCALE GENOMIC DNA]</scope>
    <source>
        <strain evidence="3">RA 99-880 / ATCC MYA-4621 / FGSC 9543 / NRRL 43880</strain>
    </source>
</reference>
<keyword evidence="3" id="KW-1185">Reference proteome</keyword>
<evidence type="ECO:0000259" key="1">
    <source>
        <dbReference type="Pfam" id="PF12146"/>
    </source>
</evidence>
<dbReference type="STRING" id="246409.I1BJJ8"/>
<dbReference type="InterPro" id="IPR022742">
    <property type="entry name" value="Hydrolase_4"/>
</dbReference>
<feature type="domain" description="Serine aminopeptidase S33" evidence="1">
    <location>
        <begin position="30"/>
        <end position="270"/>
    </location>
</feature>
<dbReference type="VEuPathDB" id="FungiDB:RO3G_01082"/>
<dbReference type="EMBL" id="CH476732">
    <property type="protein sequence ID" value="EIE76378.1"/>
    <property type="molecule type" value="Genomic_DNA"/>
</dbReference>
<evidence type="ECO:0000313" key="2">
    <source>
        <dbReference type="EMBL" id="EIE76378.1"/>
    </source>
</evidence>
<evidence type="ECO:0000313" key="3">
    <source>
        <dbReference type="Proteomes" id="UP000009138"/>
    </source>
</evidence>
<protein>
    <recommendedName>
        <fullName evidence="1">Serine aminopeptidase S33 domain-containing protein</fullName>
    </recommendedName>
</protein>
<dbReference type="InParanoid" id="I1BJJ8"/>
<dbReference type="PANTHER" id="PTHR11614">
    <property type="entry name" value="PHOSPHOLIPASE-RELATED"/>
    <property type="match status" value="1"/>
</dbReference>
<dbReference type="FunCoup" id="I1BJJ8">
    <property type="interactions" value="237"/>
</dbReference>
<dbReference type="eggNOG" id="KOG1455">
    <property type="taxonomic scope" value="Eukaryota"/>
</dbReference>
<dbReference type="GeneID" id="93608054"/>
<dbReference type="OMA" id="QNAQNLW"/>
<dbReference type="Gene3D" id="3.40.50.1820">
    <property type="entry name" value="alpha/beta hydrolase"/>
    <property type="match status" value="1"/>
</dbReference>
<dbReference type="AlphaFoldDB" id="I1BJJ8"/>